<dbReference type="FunFam" id="3.40.50.620:FF:000037">
    <property type="entry name" value="Glutamine--tRNA ligase cytoplasmic"/>
    <property type="match status" value="1"/>
</dbReference>
<organism evidence="16 17">
    <name type="scientific">Talaromyces islandicus</name>
    <name type="common">Penicillium islandicum</name>
    <dbReference type="NCBI Taxonomy" id="28573"/>
    <lineage>
        <taxon>Eukaryota</taxon>
        <taxon>Fungi</taxon>
        <taxon>Dikarya</taxon>
        <taxon>Ascomycota</taxon>
        <taxon>Pezizomycotina</taxon>
        <taxon>Eurotiomycetes</taxon>
        <taxon>Eurotiomycetidae</taxon>
        <taxon>Eurotiales</taxon>
        <taxon>Trichocomaceae</taxon>
        <taxon>Talaromyces</taxon>
        <taxon>Talaromyces sect. Islandici</taxon>
    </lineage>
</organism>
<keyword evidence="5 12" id="KW-0436">Ligase</keyword>
<comment type="subcellular location">
    <subcellularLocation>
        <location evidence="1">Cytoplasm</location>
    </subcellularLocation>
</comment>
<evidence type="ECO:0000256" key="6">
    <source>
        <dbReference type="ARBA" id="ARBA00022741"/>
    </source>
</evidence>
<name>A0A0U1LYP8_TALIS</name>
<dbReference type="SUPFAM" id="SSF50715">
    <property type="entry name" value="Ribosomal protein L25-like"/>
    <property type="match status" value="1"/>
</dbReference>
<dbReference type="NCBIfam" id="TIGR00463">
    <property type="entry name" value="gltX_arch"/>
    <property type="match status" value="1"/>
</dbReference>
<keyword evidence="17" id="KW-1185">Reference proteome</keyword>
<dbReference type="SUPFAM" id="SSF52374">
    <property type="entry name" value="Nucleotidylyl transferase"/>
    <property type="match status" value="1"/>
</dbReference>
<dbReference type="PANTHER" id="PTHR43097">
    <property type="entry name" value="GLUTAMINE-TRNA LIGASE"/>
    <property type="match status" value="1"/>
</dbReference>
<dbReference type="PRINTS" id="PR00987">
    <property type="entry name" value="TRNASYNTHGLU"/>
</dbReference>
<reference evidence="16 17" key="1">
    <citation type="submission" date="2015-04" db="EMBL/GenBank/DDBJ databases">
        <authorList>
            <person name="Syromyatnikov M.Y."/>
            <person name="Popov V.N."/>
        </authorList>
    </citation>
    <scope>NUCLEOTIDE SEQUENCE [LARGE SCALE GENOMIC DNA]</scope>
    <source>
        <strain evidence="16">WF-38-12</strain>
    </source>
</reference>
<evidence type="ECO:0000259" key="15">
    <source>
        <dbReference type="Pfam" id="PF20974"/>
    </source>
</evidence>
<feature type="domain" description="tRNA synthetases class I (E and Q) anti-codon binding" evidence="15">
    <location>
        <begin position="622"/>
        <end position="696"/>
    </location>
</feature>
<keyword evidence="4" id="KW-0963">Cytoplasm</keyword>
<evidence type="ECO:0000256" key="8">
    <source>
        <dbReference type="ARBA" id="ARBA00022917"/>
    </source>
</evidence>
<dbReference type="GO" id="GO:0005829">
    <property type="term" value="C:cytosol"/>
    <property type="evidence" value="ECO:0007669"/>
    <property type="project" value="TreeGrafter"/>
</dbReference>
<comment type="similarity">
    <text evidence="2">Belongs to the class-I aminoacyl-tRNA synthetase family. Glutamate--tRNA ligase type 2 subfamily.</text>
</comment>
<keyword evidence="9 12" id="KW-0030">Aminoacyl-tRNA synthetase</keyword>
<dbReference type="Pfam" id="PF03950">
    <property type="entry name" value="tRNA-synt_1c_C"/>
    <property type="match status" value="1"/>
</dbReference>
<feature type="domain" description="Glutamyl/glutaminyl-tRNA synthetase class Ib catalytic" evidence="13">
    <location>
        <begin position="198"/>
        <end position="501"/>
    </location>
</feature>
<dbReference type="OrthoDB" id="10250478at2759"/>
<dbReference type="Pfam" id="PF00749">
    <property type="entry name" value="tRNA-synt_1c"/>
    <property type="match status" value="1"/>
</dbReference>
<keyword evidence="8 12" id="KW-0648">Protein biosynthesis</keyword>
<dbReference type="AlphaFoldDB" id="A0A0U1LYP8"/>
<evidence type="ECO:0000256" key="1">
    <source>
        <dbReference type="ARBA" id="ARBA00004496"/>
    </source>
</evidence>
<evidence type="ECO:0000256" key="11">
    <source>
        <dbReference type="ARBA" id="ARBA00048351"/>
    </source>
</evidence>
<evidence type="ECO:0000259" key="13">
    <source>
        <dbReference type="Pfam" id="PF00749"/>
    </source>
</evidence>
<evidence type="ECO:0000256" key="2">
    <source>
        <dbReference type="ARBA" id="ARBA00008927"/>
    </source>
</evidence>
<dbReference type="Gene3D" id="2.40.240.10">
    <property type="entry name" value="Ribosomal Protein L25, Chain P"/>
    <property type="match status" value="1"/>
</dbReference>
<proteinExistence type="inferred from homology"/>
<dbReference type="InterPro" id="IPR020059">
    <property type="entry name" value="Glu/Gln-tRNA-synth_Ib_codon-bd"/>
</dbReference>
<keyword evidence="7 12" id="KW-0067">ATP-binding</keyword>
<evidence type="ECO:0000259" key="14">
    <source>
        <dbReference type="Pfam" id="PF03950"/>
    </source>
</evidence>
<evidence type="ECO:0000313" key="17">
    <source>
        <dbReference type="Proteomes" id="UP000054383"/>
    </source>
</evidence>
<dbReference type="PROSITE" id="PS00178">
    <property type="entry name" value="AA_TRNA_LIGASE_I"/>
    <property type="match status" value="1"/>
</dbReference>
<protein>
    <recommendedName>
        <fullName evidence="3">glutamate--tRNA ligase</fullName>
        <ecNumber evidence="3">6.1.1.17</ecNumber>
    </recommendedName>
    <alternativeName>
        <fullName evidence="10">Glutamyl-tRNA synthetase</fullName>
    </alternativeName>
</protein>
<evidence type="ECO:0000313" key="16">
    <source>
        <dbReference type="EMBL" id="CRG87966.1"/>
    </source>
</evidence>
<keyword evidence="6 12" id="KW-0547">Nucleotide-binding</keyword>
<evidence type="ECO:0000256" key="5">
    <source>
        <dbReference type="ARBA" id="ARBA00022598"/>
    </source>
</evidence>
<dbReference type="GO" id="GO:0017102">
    <property type="term" value="C:methionyl glutamyl tRNA synthetase complex"/>
    <property type="evidence" value="ECO:0007669"/>
    <property type="project" value="TreeGrafter"/>
</dbReference>
<dbReference type="PANTHER" id="PTHR43097:SF5">
    <property type="entry name" value="GLUTAMATE--TRNA LIGASE"/>
    <property type="match status" value="1"/>
</dbReference>
<dbReference type="Pfam" id="PF20974">
    <property type="entry name" value="tRNA-synt_1c_C2"/>
    <property type="match status" value="1"/>
</dbReference>
<feature type="domain" description="Glutamyl/glutaminyl-tRNA synthetase class Ib anti-codon binding" evidence="14">
    <location>
        <begin position="527"/>
        <end position="594"/>
    </location>
</feature>
<accession>A0A0U1LYP8</accession>
<dbReference type="InterPro" id="IPR014729">
    <property type="entry name" value="Rossmann-like_a/b/a_fold"/>
</dbReference>
<evidence type="ECO:0000256" key="12">
    <source>
        <dbReference type="RuleBase" id="RU363037"/>
    </source>
</evidence>
<dbReference type="Gene3D" id="3.40.50.620">
    <property type="entry name" value="HUPs"/>
    <property type="match status" value="1"/>
</dbReference>
<evidence type="ECO:0000256" key="4">
    <source>
        <dbReference type="ARBA" id="ARBA00022490"/>
    </source>
</evidence>
<dbReference type="InterPro" id="IPR020058">
    <property type="entry name" value="Glu/Gln-tRNA-synth_Ib_cat-dom"/>
</dbReference>
<dbReference type="InterPro" id="IPR004526">
    <property type="entry name" value="Glu-tRNA-synth_arc/euk"/>
</dbReference>
<dbReference type="InterPro" id="IPR001412">
    <property type="entry name" value="aa-tRNA-synth_I_CS"/>
</dbReference>
<dbReference type="InterPro" id="IPR050132">
    <property type="entry name" value="Gln/Glu-tRNA_Ligase"/>
</dbReference>
<dbReference type="InterPro" id="IPR020056">
    <property type="entry name" value="Rbsml_bL25/Gln-tRNA_synth_N"/>
</dbReference>
<evidence type="ECO:0000256" key="7">
    <source>
        <dbReference type="ARBA" id="ARBA00022840"/>
    </source>
</evidence>
<dbReference type="InterPro" id="IPR000924">
    <property type="entry name" value="Glu/Gln-tRNA-synth"/>
</dbReference>
<dbReference type="GO" id="GO:0005524">
    <property type="term" value="F:ATP binding"/>
    <property type="evidence" value="ECO:0007669"/>
    <property type="project" value="UniProtKB-KW"/>
</dbReference>
<dbReference type="GO" id="GO:0004818">
    <property type="term" value="F:glutamate-tRNA ligase activity"/>
    <property type="evidence" value="ECO:0007669"/>
    <property type="project" value="UniProtKB-EC"/>
</dbReference>
<dbReference type="Gene3D" id="1.20.1050.10">
    <property type="match status" value="1"/>
</dbReference>
<dbReference type="EMBL" id="CVMT01000004">
    <property type="protein sequence ID" value="CRG87966.1"/>
    <property type="molecule type" value="Genomic_DNA"/>
</dbReference>
<evidence type="ECO:0000256" key="3">
    <source>
        <dbReference type="ARBA" id="ARBA00012835"/>
    </source>
</evidence>
<dbReference type="STRING" id="28573.A0A0U1LYP8"/>
<dbReference type="GO" id="GO:0006424">
    <property type="term" value="P:glutamyl-tRNA aminoacylation"/>
    <property type="evidence" value="ECO:0007669"/>
    <property type="project" value="InterPro"/>
</dbReference>
<dbReference type="Proteomes" id="UP000054383">
    <property type="component" value="Unassembled WGS sequence"/>
</dbReference>
<sequence>MAELIAATKAELALVLPSLLVVSHLERNGTLPSSWLPLSKTYRRTAHLGNRASIQLTFPDGEGRKVWSDRDIIEHLVVSKPKVPSLRSALVEEWVQRSNDFALRNALRLNHHKMSVADVAVWATIRGNPIALSLVKTVYCNVFRWYSFIEASNPWIVEAIKALTSAEMMERAREKAARSAAGSNLDVIALLQVDGPMVTRFPPEPSGYLHIGHAKAALLNDYFAHQKPGGVLICRFDDTNPSRESMDFQNSITESLALISIVPDKTSYSSDYFQQMYALAVQLIKDGKAFADDSELGKGDDSRKNRLPSKHRDMGIEETLARFEEMKTGSIEGQRWCLRARIAYDSPNGTLRDPVIYRCNLTKHHRTGTSWKIYPTYDFCAPVLDSIEGITLALRTNEYRDRNAQYEWIQNALGLRPVPIWDFSRLNFVRNVLSKRKLTRIVNEGKVWDWGDPWMPTINGIIRRGVAVPVLRDFILKQGPSRNILNLEWGTFWAANRKYIDPLSPRHVAIAAGDVVYCDVVIDKTNNGLPPEHVGVLEVPKYVKNPSLGTRKIQTGKTIIIEQADAQSFEIGEMITLMNWGNAIVRDISTTTGNNDDKSTTLVKHLVLDLDLTSRDFKKTKKVTWLAASQDNMVPVELMAFDHLINKDKLEPTDVLEECLTPVTQFTTVAFADCNVVDLEKGAVIQFERKAYYRLDRGRDGSSPMVFFEIPSGGK</sequence>
<dbReference type="OMA" id="WCIRARI"/>
<evidence type="ECO:0000256" key="9">
    <source>
        <dbReference type="ARBA" id="ARBA00023146"/>
    </source>
</evidence>
<comment type="catalytic activity">
    <reaction evidence="11">
        <text>tRNA(Glu) + L-glutamate + ATP = L-glutamyl-tRNA(Glu) + AMP + diphosphate</text>
        <dbReference type="Rhea" id="RHEA:23540"/>
        <dbReference type="Rhea" id="RHEA-COMP:9663"/>
        <dbReference type="Rhea" id="RHEA-COMP:9680"/>
        <dbReference type="ChEBI" id="CHEBI:29985"/>
        <dbReference type="ChEBI" id="CHEBI:30616"/>
        <dbReference type="ChEBI" id="CHEBI:33019"/>
        <dbReference type="ChEBI" id="CHEBI:78442"/>
        <dbReference type="ChEBI" id="CHEBI:78520"/>
        <dbReference type="ChEBI" id="CHEBI:456215"/>
        <dbReference type="EC" id="6.1.1.17"/>
    </reaction>
</comment>
<dbReference type="InterPro" id="IPR049437">
    <property type="entry name" value="tRNA-synt_1c_C2"/>
</dbReference>
<dbReference type="EC" id="6.1.1.17" evidence="3"/>
<dbReference type="InterPro" id="IPR011035">
    <property type="entry name" value="Ribosomal_bL25/Gln-tRNA_synth"/>
</dbReference>
<gene>
    <name evidence="16" type="ORF">PISL3812_04988</name>
</gene>
<evidence type="ECO:0000256" key="10">
    <source>
        <dbReference type="ARBA" id="ARBA00030865"/>
    </source>
</evidence>